<dbReference type="PIRSF" id="PIRSF029958">
    <property type="entry name" value="Necrosis-inducing_protein"/>
    <property type="match status" value="1"/>
</dbReference>
<comment type="caution">
    <text evidence="2">The sequence shown here is derived from an EMBL/GenBank/DDBJ whole genome shotgun (WGS) entry which is preliminary data.</text>
</comment>
<dbReference type="PANTHER" id="PTHR33657">
    <property type="entry name" value="DOMAIN PROTEIN, PUTATIVE (AFU_ORTHOLOGUE AFUA_5G00600)-RELATED"/>
    <property type="match status" value="1"/>
</dbReference>
<dbReference type="AlphaFoldDB" id="A0A2W1LQM3"/>
<gene>
    <name evidence="2" type="ORF">DNH61_04460</name>
</gene>
<accession>A0A2W1LQM3</accession>
<evidence type="ECO:0000313" key="2">
    <source>
        <dbReference type="EMBL" id="PZD97145.1"/>
    </source>
</evidence>
<sequence>MILVRKVKALSCALILSLLVSVYAVPTANAVVIAHTNVVGFKEVTPVTTAQKAAKLFQPTLKVTTGCAPFPAVDAQGNTSGGLNPTGGSSAGCDSSTGQVYSRSTWYNGVWAIMYAWYFPKDSPSSGLGHRHDWEAAVVWLDNPAAANPKILSIAYSQHGDFKKTAPSSSNTNGTHPKIEYKSTWPVNHAMFITDKIGGTQPLIGWDDMTAAARNALNTTDFGSANVPLNDSNFMSHLDKAWFR</sequence>
<feature type="chain" id="PRO_5039193880" evidence="1">
    <location>
        <begin position="25"/>
        <end position="244"/>
    </location>
</feature>
<protein>
    <submittedName>
        <fullName evidence="2">Necrosis and ethylene inducing protein</fullName>
    </submittedName>
</protein>
<dbReference type="Proteomes" id="UP000249522">
    <property type="component" value="Unassembled WGS sequence"/>
</dbReference>
<keyword evidence="3" id="KW-1185">Reference proteome</keyword>
<reference evidence="2 3" key="1">
    <citation type="submission" date="2018-06" db="EMBL/GenBank/DDBJ databases">
        <title>Paenibacillus imtechensis sp. nov.</title>
        <authorList>
            <person name="Pinnaka A.K."/>
            <person name="Singh H."/>
            <person name="Kaur M."/>
        </authorList>
    </citation>
    <scope>NUCLEOTIDE SEQUENCE [LARGE SCALE GENOMIC DNA]</scope>
    <source>
        <strain evidence="2 3">SMB1</strain>
    </source>
</reference>
<organism evidence="2 3">
    <name type="scientific">Paenibacillus sambharensis</name>
    <dbReference type="NCBI Taxonomy" id="1803190"/>
    <lineage>
        <taxon>Bacteria</taxon>
        <taxon>Bacillati</taxon>
        <taxon>Bacillota</taxon>
        <taxon>Bacilli</taxon>
        <taxon>Bacillales</taxon>
        <taxon>Paenibacillaceae</taxon>
        <taxon>Paenibacillus</taxon>
    </lineage>
</organism>
<dbReference type="InterPro" id="IPR008701">
    <property type="entry name" value="NPP1"/>
</dbReference>
<proteinExistence type="predicted"/>
<dbReference type="OrthoDB" id="4274514at2"/>
<name>A0A2W1LQM3_9BACL</name>
<dbReference type="Pfam" id="PF05630">
    <property type="entry name" value="NPP1"/>
    <property type="match status" value="1"/>
</dbReference>
<keyword evidence="1" id="KW-0732">Signal</keyword>
<evidence type="ECO:0000256" key="1">
    <source>
        <dbReference type="SAM" id="SignalP"/>
    </source>
</evidence>
<dbReference type="EMBL" id="QKRB01000031">
    <property type="protein sequence ID" value="PZD97145.1"/>
    <property type="molecule type" value="Genomic_DNA"/>
</dbReference>
<evidence type="ECO:0000313" key="3">
    <source>
        <dbReference type="Proteomes" id="UP000249522"/>
    </source>
</evidence>
<dbReference type="PANTHER" id="PTHR33657:SF8">
    <property type="entry name" value="DOMAIN PROTEIN, PUTATIVE (AFU_ORTHOLOGUE AFUA_5G00600)-RELATED"/>
    <property type="match status" value="1"/>
</dbReference>
<feature type="signal peptide" evidence="1">
    <location>
        <begin position="1"/>
        <end position="24"/>
    </location>
</feature>